<evidence type="ECO:0000256" key="13">
    <source>
        <dbReference type="PROSITE-ProRule" id="PRU00169"/>
    </source>
</evidence>
<dbReference type="InterPro" id="IPR036890">
    <property type="entry name" value="HATPase_C_sf"/>
</dbReference>
<dbReference type="Pfam" id="PF00072">
    <property type="entry name" value="Response_reg"/>
    <property type="match status" value="2"/>
</dbReference>
<feature type="domain" description="Histidine kinase" evidence="14">
    <location>
        <begin position="363"/>
        <end position="583"/>
    </location>
</feature>
<dbReference type="SMART" id="SM00388">
    <property type="entry name" value="HisKA"/>
    <property type="match status" value="1"/>
</dbReference>
<feature type="domain" description="HAMP" evidence="16">
    <location>
        <begin position="185"/>
        <end position="237"/>
    </location>
</feature>
<dbReference type="PANTHER" id="PTHR45339:SF1">
    <property type="entry name" value="HYBRID SIGNAL TRANSDUCTION HISTIDINE KINASE J"/>
    <property type="match status" value="1"/>
</dbReference>
<dbReference type="CDD" id="cd17546">
    <property type="entry name" value="REC_hyHK_CKI1_RcsC-like"/>
    <property type="match status" value="2"/>
</dbReference>
<dbReference type="FunFam" id="3.30.565.10:FF:000010">
    <property type="entry name" value="Sensor histidine kinase RcsC"/>
    <property type="match status" value="1"/>
</dbReference>
<evidence type="ECO:0000256" key="2">
    <source>
        <dbReference type="ARBA" id="ARBA00004370"/>
    </source>
</evidence>
<sequence>MRRWFHSIAARIFLALGVLSLILLGYGAWSVRAVGEAGEIVRETYDRPFQALNYTLKANANFNQIRVKLRDGDPIDELREIFHEDLDVAEARVLSNAAKLQIEKARAEFEAWLDVAGEGATGDIERERAAALTTRFDLLTETMTLDSFRERQRALEAVNTSRSLATTAITCAMLLAILMSVAMSRQIARPLKIAADAAHRVAEGDFKAWLPEGGKGEIGDLLRSMKSMQASISAMIAREEERSRSAEVRMADAFESAGPAIMIVGGDGGIIYKNSRVSSLFPEEDFDTGGPLDPAFLEAQRDGEEIELGEGGWVSSSRSETRDGETIVIWTDITAIKNREVALRDASEKAQAAAVAKSNFVANMSHEIRTPMNGVLGLTEVLQSTELTDGQSELVSLILSSGTNLMSVINAILDFSKLDAGKMKLASEPFNLRQTVTEVGAMMQASARQKGIELIVRYAPSVPEGVEGDEARLRQVLGNLCGNAVKFTSEGHVLLNVEGVRIGDHAHLTVEVRDTGIGISPEDLPRMFHKFEQADDSKSRSFEGTGLGLAISKELVDLMGGDISATSEVGEGSCFTIKLKLPVNKNAELRKHQSGPQFDNLRVLAVDDNPVNRLVVSEFLKSWEIECHLASSGKEAEEHLSAAHDSGEPIELILMDFHMPQESGDEFTGRIQKDPRFAAIPVIMLSSVDTTMGPPEDYLGTYADWVSKPIGASRLFNAMMKVTGSDKAPAEREAEKEFAPAWVAPPPETPKAEQIEVQHQEEFHILLAEDNAVNQMVIKTMLATEEVSLTIAENGAVALELYQARRPDIFLTDLSMPVMDGLTAAREVRRLEEENGWPRVPIIAATAHVLNTDRALVREAGIDDFIPKPIKKNALIEMIAKWKSAVDAEERSDTSLTKT</sequence>
<dbReference type="PANTHER" id="PTHR45339">
    <property type="entry name" value="HYBRID SIGNAL TRANSDUCTION HISTIDINE KINASE J"/>
    <property type="match status" value="1"/>
</dbReference>
<keyword evidence="12" id="KW-0472">Membrane</keyword>
<dbReference type="InterPro" id="IPR036097">
    <property type="entry name" value="HisK_dim/P_sf"/>
</dbReference>
<dbReference type="SMART" id="SM00387">
    <property type="entry name" value="HATPase_c"/>
    <property type="match status" value="1"/>
</dbReference>
<dbReference type="RefSeq" id="WP_173198899.1">
    <property type="nucleotide sequence ID" value="NZ_JABFCX010000003.1"/>
</dbReference>
<keyword evidence="7" id="KW-0547">Nucleotide-binding</keyword>
<dbReference type="InterPro" id="IPR004358">
    <property type="entry name" value="Sig_transdc_His_kin-like_C"/>
</dbReference>
<dbReference type="InterPro" id="IPR001789">
    <property type="entry name" value="Sig_transdc_resp-reg_receiver"/>
</dbReference>
<name>A0A7Y3RLY7_9PROT</name>
<reference evidence="17 18" key="1">
    <citation type="submission" date="2020-05" db="EMBL/GenBank/DDBJ databases">
        <title>Parvularcula mediterraneae sp. nov., isolated from polypropylene straw from shallow seawater of the seashore of Laganas in Zakynthos island, Greece.</title>
        <authorList>
            <person name="Szabo I."/>
            <person name="Al-Omari J."/>
            <person name="Rado J."/>
            <person name="Szerdahelyi G.S."/>
        </authorList>
    </citation>
    <scope>NUCLEOTIDE SEQUENCE [LARGE SCALE GENOMIC DNA]</scope>
    <source>
        <strain evidence="17 18">ZS-1/3</strain>
    </source>
</reference>
<feature type="domain" description="Response regulatory" evidence="15">
    <location>
        <begin position="602"/>
        <end position="723"/>
    </location>
</feature>
<dbReference type="GO" id="GO:0005524">
    <property type="term" value="F:ATP binding"/>
    <property type="evidence" value="ECO:0007669"/>
    <property type="project" value="UniProtKB-KW"/>
</dbReference>
<dbReference type="Gene3D" id="3.30.565.10">
    <property type="entry name" value="Histidine kinase-like ATPase, C-terminal domain"/>
    <property type="match status" value="1"/>
</dbReference>
<dbReference type="PROSITE" id="PS50110">
    <property type="entry name" value="RESPONSE_REGULATORY"/>
    <property type="match status" value="2"/>
</dbReference>
<evidence type="ECO:0000256" key="7">
    <source>
        <dbReference type="ARBA" id="ARBA00022741"/>
    </source>
</evidence>
<keyword evidence="5" id="KW-0808">Transferase</keyword>
<keyword evidence="10" id="KW-1133">Transmembrane helix</keyword>
<dbReference type="Pfam" id="PF00512">
    <property type="entry name" value="HisKA"/>
    <property type="match status" value="1"/>
</dbReference>
<dbReference type="Proteomes" id="UP000536835">
    <property type="component" value="Unassembled WGS sequence"/>
</dbReference>
<dbReference type="CDD" id="cd16922">
    <property type="entry name" value="HATPase_EvgS-ArcB-TorS-like"/>
    <property type="match status" value="1"/>
</dbReference>
<dbReference type="Gene3D" id="3.40.50.2300">
    <property type="match status" value="2"/>
</dbReference>
<evidence type="ECO:0000259" key="14">
    <source>
        <dbReference type="PROSITE" id="PS50109"/>
    </source>
</evidence>
<dbReference type="InterPro" id="IPR003594">
    <property type="entry name" value="HATPase_dom"/>
</dbReference>
<dbReference type="AlphaFoldDB" id="A0A7Y3RLY7"/>
<dbReference type="Gene3D" id="6.10.340.10">
    <property type="match status" value="1"/>
</dbReference>
<dbReference type="GO" id="GO:0000155">
    <property type="term" value="F:phosphorelay sensor kinase activity"/>
    <property type="evidence" value="ECO:0007669"/>
    <property type="project" value="InterPro"/>
</dbReference>
<dbReference type="InterPro" id="IPR003661">
    <property type="entry name" value="HisK_dim/P_dom"/>
</dbReference>
<evidence type="ECO:0000259" key="15">
    <source>
        <dbReference type="PROSITE" id="PS50110"/>
    </source>
</evidence>
<keyword evidence="11" id="KW-0902">Two-component regulatory system</keyword>
<evidence type="ECO:0000313" key="18">
    <source>
        <dbReference type="Proteomes" id="UP000536835"/>
    </source>
</evidence>
<dbReference type="InterPro" id="IPR003660">
    <property type="entry name" value="HAMP_dom"/>
</dbReference>
<dbReference type="PROSITE" id="PS50885">
    <property type="entry name" value="HAMP"/>
    <property type="match status" value="1"/>
</dbReference>
<dbReference type="SMART" id="SM00448">
    <property type="entry name" value="REC"/>
    <property type="match status" value="2"/>
</dbReference>
<dbReference type="Pfam" id="PF02518">
    <property type="entry name" value="HATPase_c"/>
    <property type="match status" value="1"/>
</dbReference>
<evidence type="ECO:0000256" key="1">
    <source>
        <dbReference type="ARBA" id="ARBA00000085"/>
    </source>
</evidence>
<keyword evidence="8" id="KW-0418">Kinase</keyword>
<dbReference type="SUPFAM" id="SSF47384">
    <property type="entry name" value="Homodimeric domain of signal transducing histidine kinase"/>
    <property type="match status" value="1"/>
</dbReference>
<accession>A0A7Y3RLY7</accession>
<dbReference type="CDD" id="cd00082">
    <property type="entry name" value="HisKA"/>
    <property type="match status" value="1"/>
</dbReference>
<comment type="subcellular location">
    <subcellularLocation>
        <location evidence="2">Membrane</location>
    </subcellularLocation>
</comment>
<evidence type="ECO:0000259" key="16">
    <source>
        <dbReference type="PROSITE" id="PS50885"/>
    </source>
</evidence>
<dbReference type="EMBL" id="JABFCX010000003">
    <property type="protein sequence ID" value="NNU16444.1"/>
    <property type="molecule type" value="Genomic_DNA"/>
</dbReference>
<proteinExistence type="predicted"/>
<dbReference type="PROSITE" id="PS50109">
    <property type="entry name" value="HIS_KIN"/>
    <property type="match status" value="1"/>
</dbReference>
<evidence type="ECO:0000313" key="17">
    <source>
        <dbReference type="EMBL" id="NNU16444.1"/>
    </source>
</evidence>
<dbReference type="SUPFAM" id="SSF55874">
    <property type="entry name" value="ATPase domain of HSP90 chaperone/DNA topoisomerase II/histidine kinase"/>
    <property type="match status" value="1"/>
</dbReference>
<feature type="modified residue" description="4-aspartylphosphate" evidence="13">
    <location>
        <position position="656"/>
    </location>
</feature>
<comment type="caution">
    <text evidence="17">The sequence shown here is derived from an EMBL/GenBank/DDBJ whole genome shotgun (WGS) entry which is preliminary data.</text>
</comment>
<dbReference type="GO" id="GO:0016020">
    <property type="term" value="C:membrane"/>
    <property type="evidence" value="ECO:0007669"/>
    <property type="project" value="UniProtKB-SubCell"/>
</dbReference>
<dbReference type="SUPFAM" id="SSF158472">
    <property type="entry name" value="HAMP domain-like"/>
    <property type="match status" value="1"/>
</dbReference>
<comment type="catalytic activity">
    <reaction evidence="1">
        <text>ATP + protein L-histidine = ADP + protein N-phospho-L-histidine.</text>
        <dbReference type="EC" id="2.7.13.3"/>
    </reaction>
</comment>
<evidence type="ECO:0000256" key="4">
    <source>
        <dbReference type="ARBA" id="ARBA00022553"/>
    </source>
</evidence>
<dbReference type="InterPro" id="IPR005467">
    <property type="entry name" value="His_kinase_dom"/>
</dbReference>
<feature type="modified residue" description="4-aspartylphosphate" evidence="13">
    <location>
        <position position="813"/>
    </location>
</feature>
<evidence type="ECO:0000256" key="9">
    <source>
        <dbReference type="ARBA" id="ARBA00022840"/>
    </source>
</evidence>
<organism evidence="17 18">
    <name type="scientific">Parvularcula mediterranea</name>
    <dbReference type="NCBI Taxonomy" id="2732508"/>
    <lineage>
        <taxon>Bacteria</taxon>
        <taxon>Pseudomonadati</taxon>
        <taxon>Pseudomonadota</taxon>
        <taxon>Alphaproteobacteria</taxon>
        <taxon>Parvularculales</taxon>
        <taxon>Parvularculaceae</taxon>
        <taxon>Parvularcula</taxon>
    </lineage>
</organism>
<evidence type="ECO:0000256" key="12">
    <source>
        <dbReference type="ARBA" id="ARBA00023136"/>
    </source>
</evidence>
<protein>
    <recommendedName>
        <fullName evidence="3">histidine kinase</fullName>
        <ecNumber evidence="3">2.7.13.3</ecNumber>
    </recommendedName>
</protein>
<keyword evidence="9" id="KW-0067">ATP-binding</keyword>
<keyword evidence="6" id="KW-0812">Transmembrane</keyword>
<dbReference type="PRINTS" id="PR00344">
    <property type="entry name" value="BCTRLSENSOR"/>
</dbReference>
<gene>
    <name evidence="17" type="ORF">HK107_08940</name>
</gene>
<evidence type="ECO:0000256" key="10">
    <source>
        <dbReference type="ARBA" id="ARBA00022989"/>
    </source>
</evidence>
<dbReference type="InterPro" id="IPR011006">
    <property type="entry name" value="CheY-like_superfamily"/>
</dbReference>
<keyword evidence="18" id="KW-1185">Reference proteome</keyword>
<dbReference type="CDD" id="cd06225">
    <property type="entry name" value="HAMP"/>
    <property type="match status" value="1"/>
</dbReference>
<evidence type="ECO:0000256" key="3">
    <source>
        <dbReference type="ARBA" id="ARBA00012438"/>
    </source>
</evidence>
<dbReference type="SUPFAM" id="SSF52172">
    <property type="entry name" value="CheY-like"/>
    <property type="match status" value="2"/>
</dbReference>
<evidence type="ECO:0000256" key="6">
    <source>
        <dbReference type="ARBA" id="ARBA00022692"/>
    </source>
</evidence>
<evidence type="ECO:0000256" key="8">
    <source>
        <dbReference type="ARBA" id="ARBA00022777"/>
    </source>
</evidence>
<evidence type="ECO:0000256" key="5">
    <source>
        <dbReference type="ARBA" id="ARBA00022679"/>
    </source>
</evidence>
<dbReference type="SMART" id="SM00304">
    <property type="entry name" value="HAMP"/>
    <property type="match status" value="1"/>
</dbReference>
<dbReference type="EC" id="2.7.13.3" evidence="3"/>
<evidence type="ECO:0000256" key="11">
    <source>
        <dbReference type="ARBA" id="ARBA00023012"/>
    </source>
</evidence>
<keyword evidence="4 13" id="KW-0597">Phosphoprotein</keyword>
<dbReference type="Pfam" id="PF00672">
    <property type="entry name" value="HAMP"/>
    <property type="match status" value="1"/>
</dbReference>
<dbReference type="Gene3D" id="1.10.287.130">
    <property type="match status" value="1"/>
</dbReference>
<dbReference type="FunFam" id="1.10.287.130:FF:000004">
    <property type="entry name" value="Ethylene receptor 1"/>
    <property type="match status" value="1"/>
</dbReference>
<feature type="domain" description="Response regulatory" evidence="15">
    <location>
        <begin position="764"/>
        <end position="883"/>
    </location>
</feature>